<keyword evidence="3" id="KW-1185">Reference proteome</keyword>
<dbReference type="Proteomes" id="UP001204144">
    <property type="component" value="Unassembled WGS sequence"/>
</dbReference>
<gene>
    <name evidence="2" type="ORF">EGI31_10185</name>
</gene>
<evidence type="ECO:0000256" key="1">
    <source>
        <dbReference type="SAM" id="SignalP"/>
    </source>
</evidence>
<evidence type="ECO:0000313" key="2">
    <source>
        <dbReference type="EMBL" id="MCP9763327.1"/>
    </source>
</evidence>
<reference evidence="2 3" key="1">
    <citation type="submission" date="2018-11" db="EMBL/GenBank/DDBJ databases">
        <title>Novel bacteria species description.</title>
        <authorList>
            <person name="Han J.-H."/>
        </authorList>
    </citation>
    <scope>NUCLEOTIDE SEQUENCE [LARGE SCALE GENOMIC DNA]</scope>
    <source>
        <strain evidence="2 3">KCTC23259</strain>
    </source>
</reference>
<feature type="signal peptide" evidence="1">
    <location>
        <begin position="1"/>
        <end position="21"/>
    </location>
</feature>
<proteinExistence type="predicted"/>
<protein>
    <recommendedName>
        <fullName evidence="4">DUF306 domain-containing protein</fullName>
    </recommendedName>
</protein>
<organism evidence="2 3">
    <name type="scientific">Lacihabitans soyangensis</name>
    <dbReference type="NCBI Taxonomy" id="869394"/>
    <lineage>
        <taxon>Bacteria</taxon>
        <taxon>Pseudomonadati</taxon>
        <taxon>Bacteroidota</taxon>
        <taxon>Cytophagia</taxon>
        <taxon>Cytophagales</taxon>
        <taxon>Leadbetterellaceae</taxon>
        <taxon>Lacihabitans</taxon>
    </lineage>
</organism>
<evidence type="ECO:0000313" key="3">
    <source>
        <dbReference type="Proteomes" id="UP001204144"/>
    </source>
</evidence>
<keyword evidence="1" id="KW-0732">Signal</keyword>
<dbReference type="EMBL" id="RJUF01000025">
    <property type="protein sequence ID" value="MCP9763327.1"/>
    <property type="molecule type" value="Genomic_DNA"/>
</dbReference>
<sequence length="134" mass="15193">MNEKAIIMKMFALFLSLILLSCESNEVKPSVVGSWKWVESQGGIAGLTIKASESDQREMIFDSKGNFTMIQNGKTITQAKYELKNAKSITSTELKPMITFPNEDAMNLSYEIKGNNLYLFEEVYDGFSHTYVRK</sequence>
<name>A0AAE3KSG3_9BACT</name>
<comment type="caution">
    <text evidence="2">The sequence shown here is derived from an EMBL/GenBank/DDBJ whole genome shotgun (WGS) entry which is preliminary data.</text>
</comment>
<accession>A0AAE3KSG3</accession>
<feature type="chain" id="PRO_5042083461" description="DUF306 domain-containing protein" evidence="1">
    <location>
        <begin position="22"/>
        <end position="134"/>
    </location>
</feature>
<dbReference type="AlphaFoldDB" id="A0AAE3KSG3"/>
<evidence type="ECO:0008006" key="4">
    <source>
        <dbReference type="Google" id="ProtNLM"/>
    </source>
</evidence>
<dbReference type="PROSITE" id="PS51257">
    <property type="entry name" value="PROKAR_LIPOPROTEIN"/>
    <property type="match status" value="1"/>
</dbReference>